<evidence type="ECO:0008006" key="4">
    <source>
        <dbReference type="Google" id="ProtNLM"/>
    </source>
</evidence>
<evidence type="ECO:0000259" key="2">
    <source>
        <dbReference type="Pfam" id="PF22845"/>
    </source>
</evidence>
<dbReference type="Pfam" id="PF22845">
    <property type="entry name" value="DUF3097_N"/>
    <property type="match status" value="1"/>
</dbReference>
<organism evidence="3">
    <name type="scientific">uncultured Acidimicrobiales bacterium</name>
    <dbReference type="NCBI Taxonomy" id="310071"/>
    <lineage>
        <taxon>Bacteria</taxon>
        <taxon>Bacillati</taxon>
        <taxon>Actinomycetota</taxon>
        <taxon>Acidimicrobiia</taxon>
        <taxon>Acidimicrobiales</taxon>
        <taxon>environmental samples</taxon>
    </lineage>
</organism>
<gene>
    <name evidence="3" type="ORF">AVDCRST_MAG50-2907</name>
</gene>
<feature type="domain" description="DUF3097" evidence="2">
    <location>
        <begin position="29"/>
        <end position="88"/>
    </location>
</feature>
<dbReference type="EMBL" id="CADCTF010000127">
    <property type="protein sequence ID" value="CAA9259111.1"/>
    <property type="molecule type" value="Genomic_DNA"/>
</dbReference>
<dbReference type="InterPro" id="IPR021447">
    <property type="entry name" value="DUF3097_C"/>
</dbReference>
<reference evidence="3" key="1">
    <citation type="submission" date="2020-02" db="EMBL/GenBank/DDBJ databases">
        <authorList>
            <person name="Meier V. D."/>
        </authorList>
    </citation>
    <scope>NUCLEOTIDE SEQUENCE</scope>
    <source>
        <strain evidence="3">AVDCRST_MAG50</strain>
    </source>
</reference>
<dbReference type="AlphaFoldDB" id="A0A6J4IQJ6"/>
<accession>A0A6J4IQJ6</accession>
<feature type="domain" description="DUF3097" evidence="1">
    <location>
        <begin position="119"/>
        <end position="274"/>
    </location>
</feature>
<protein>
    <recommendedName>
        <fullName evidence="4">DUF3097 domain-containing protein</fullName>
    </recommendedName>
</protein>
<evidence type="ECO:0000259" key="1">
    <source>
        <dbReference type="Pfam" id="PF11296"/>
    </source>
</evidence>
<proteinExistence type="predicted"/>
<dbReference type="InterPro" id="IPR053883">
    <property type="entry name" value="DUF3097_N"/>
</dbReference>
<name>A0A6J4IQJ6_9ACTN</name>
<sequence length="279" mass="29916">MSDFRPAPMRGILNGPVDGAAKMRATYPEVEAAIGLAAAHRASGFRGKVARHERDGVVLRATVGGDRLFRLVPGAFEVDGRAVTLTVPRPRRDSTQAPNRTASGSVAVKHDARVAQAGRIWVEGVHDAALVEKVWGDDLRLVGVVVERLDGIDELAGEVRAFRPTAQRRLGILVDHLVVGSKEAKLAAAVQGPHVLVTGTPFVDVWQAVRPHVLGIPGWPTIPMGTPWKEGVCARLGLGEPRDAWRRILSSVRSYADLEPSLVGAVEELIDFVTDVGSP</sequence>
<evidence type="ECO:0000313" key="3">
    <source>
        <dbReference type="EMBL" id="CAA9259111.1"/>
    </source>
</evidence>
<dbReference type="Pfam" id="PF11296">
    <property type="entry name" value="DUF3097_C"/>
    <property type="match status" value="1"/>
</dbReference>